<feature type="repeat" description="ANK" evidence="3">
    <location>
        <begin position="515"/>
        <end position="547"/>
    </location>
</feature>
<name>A0A9P5AV11_9HYPO</name>
<dbReference type="OrthoDB" id="539213at2759"/>
<reference evidence="4" key="1">
    <citation type="journal article" date="2017" name="Mycologia">
        <title>Fusarium algeriense, sp. nov., a novel toxigenic crown rot pathogen of durum wheat from Algeria is nested in the Fusarium burgessii species complex.</title>
        <authorList>
            <person name="Laraba I."/>
            <person name="Keddad A."/>
            <person name="Boureghda H."/>
            <person name="Abdallah N."/>
            <person name="Vaughan M.M."/>
            <person name="Proctor R.H."/>
            <person name="Busman M."/>
            <person name="O'Donnell K."/>
        </authorList>
    </citation>
    <scope>NUCLEOTIDE SEQUENCE</scope>
    <source>
        <strain evidence="4">NRRL 25174</strain>
    </source>
</reference>
<feature type="repeat" description="ANK" evidence="3">
    <location>
        <begin position="644"/>
        <end position="676"/>
    </location>
</feature>
<dbReference type="SUPFAM" id="SSF48403">
    <property type="entry name" value="Ankyrin repeat"/>
    <property type="match status" value="2"/>
</dbReference>
<dbReference type="InterPro" id="IPR002110">
    <property type="entry name" value="Ankyrin_rpt"/>
</dbReference>
<keyword evidence="2 3" id="KW-0040">ANK repeat</keyword>
<dbReference type="Proteomes" id="UP000730481">
    <property type="component" value="Unassembled WGS sequence"/>
</dbReference>
<dbReference type="PROSITE" id="PS50297">
    <property type="entry name" value="ANK_REP_REGION"/>
    <property type="match status" value="4"/>
</dbReference>
<dbReference type="EMBL" id="PVQB02000025">
    <property type="protein sequence ID" value="KAF4345516.1"/>
    <property type="molecule type" value="Genomic_DNA"/>
</dbReference>
<evidence type="ECO:0000313" key="4">
    <source>
        <dbReference type="EMBL" id="KAF4345516.1"/>
    </source>
</evidence>
<keyword evidence="5" id="KW-1185">Reference proteome</keyword>
<dbReference type="Gene3D" id="1.25.40.20">
    <property type="entry name" value="Ankyrin repeat-containing domain"/>
    <property type="match status" value="3"/>
</dbReference>
<feature type="repeat" description="ANK" evidence="3">
    <location>
        <begin position="751"/>
        <end position="776"/>
    </location>
</feature>
<evidence type="ECO:0000256" key="1">
    <source>
        <dbReference type="ARBA" id="ARBA00022737"/>
    </source>
</evidence>
<evidence type="ECO:0000256" key="3">
    <source>
        <dbReference type="PROSITE-ProRule" id="PRU00023"/>
    </source>
</evidence>
<protein>
    <submittedName>
        <fullName evidence="4">Ankyrin</fullName>
    </submittedName>
</protein>
<keyword evidence="1" id="KW-0677">Repeat</keyword>
<evidence type="ECO:0000256" key="2">
    <source>
        <dbReference type="ARBA" id="ARBA00023043"/>
    </source>
</evidence>
<dbReference type="InterPro" id="IPR036770">
    <property type="entry name" value="Ankyrin_rpt-contain_sf"/>
</dbReference>
<dbReference type="PANTHER" id="PTHR24198:SF165">
    <property type="entry name" value="ANKYRIN REPEAT-CONTAINING PROTEIN-RELATED"/>
    <property type="match status" value="1"/>
</dbReference>
<feature type="repeat" description="ANK" evidence="3">
    <location>
        <begin position="679"/>
        <end position="713"/>
    </location>
</feature>
<dbReference type="Pfam" id="PF12796">
    <property type="entry name" value="Ank_2"/>
    <property type="match status" value="4"/>
</dbReference>
<feature type="repeat" description="ANK" evidence="3">
    <location>
        <begin position="716"/>
        <end position="748"/>
    </location>
</feature>
<accession>A0A9P5AV11</accession>
<evidence type="ECO:0000313" key="5">
    <source>
        <dbReference type="Proteomes" id="UP000730481"/>
    </source>
</evidence>
<dbReference type="SMART" id="SM00248">
    <property type="entry name" value="ANK"/>
    <property type="match status" value="9"/>
</dbReference>
<organism evidence="4 5">
    <name type="scientific">Fusarium beomiforme</name>
    <dbReference type="NCBI Taxonomy" id="44412"/>
    <lineage>
        <taxon>Eukaryota</taxon>
        <taxon>Fungi</taxon>
        <taxon>Dikarya</taxon>
        <taxon>Ascomycota</taxon>
        <taxon>Pezizomycotina</taxon>
        <taxon>Sordariomycetes</taxon>
        <taxon>Hypocreomycetidae</taxon>
        <taxon>Hypocreales</taxon>
        <taxon>Nectriaceae</taxon>
        <taxon>Fusarium</taxon>
        <taxon>Fusarium burgessii species complex</taxon>
    </lineage>
</organism>
<gene>
    <name evidence="4" type="ORF">FBEOM_466</name>
</gene>
<feature type="repeat" description="ANK" evidence="3">
    <location>
        <begin position="214"/>
        <end position="246"/>
    </location>
</feature>
<dbReference type="AlphaFoldDB" id="A0A9P5AV11"/>
<dbReference type="PANTHER" id="PTHR24198">
    <property type="entry name" value="ANKYRIN REPEAT AND PROTEIN KINASE DOMAIN-CONTAINING PROTEIN"/>
    <property type="match status" value="1"/>
</dbReference>
<sequence length="805" mass="88224">MPTTLNQSSNDIASMIARVIGVPCNSQVADFVPSVTKKLQALVPELYPEDLNTQVQGLSDSSQKPPIFQLFELAAYFSSNNMLSNAQARTFVDWVITQNHVAYLMFFLRQRWDMLTVQAFVHRLVEAGASVKNKDFLQQLHAIGAKFDEASERIMEMNDPDFLAFVLRTLDPESLEGEPGGRLLRLVSRTPHIAVAELIIEAGAEINVRLSKKRPTTPLWEAIYHGDLGMVKCLIQAGADINRKSAMAITGFHPPASEALSLAVWKGDERVVKYLIDQDVAIKGSVHELPLLEYAAGKVPQIYDLLLEKSGGEAKVTVERVLIAAGFDASFLSEFLSQHPEVSKRLLEETLVMALRKMNSTAVVNLLQLKVDPNGSHLPETASFCPLRTVVTEIHDLAVGCQYIDLLIHAKVDVNAKGILELLAKEDFFSSSYINKLVDAGLDLIRHGPSALEQAIMDHESDFVWLFLVSKGISVNSYGRRATPFQAAAYGLSLDHLQYLFERGAEVNKPPFRIQGYTALQGAASSWSIEKLEFLLNKGADINAFPAVTGGVTALEATVRPWAPLFEYDERYYMDEEYSERGSGLTETFIYLLSKGAVVNRPNWSSSPLLHDIIERRSIHLLNLTLRAGANAAYMWATFSSAWCERTPLQLAAEMGQQEAVKLLLSHKADPNAPPAIEHGRTALQAAASSEIACIETVKMLLDNGAAVNADPAPIGGITALQGAAIKGYFQIALLLLQNEANVNAPAAITDGRTAIEGAAEHGRLDMVKMLLNAGAVGDRNTGFTRAISLARKNRHFAVIKLLES</sequence>
<reference evidence="4" key="2">
    <citation type="submission" date="2020-02" db="EMBL/GenBank/DDBJ databases">
        <title>Identification and distribution of gene clusters putatively required for synthesis of sphingolipid metabolism inhibitors in phylogenetically diverse species of the filamentous fungus Fusarium.</title>
        <authorList>
            <person name="Kim H.-S."/>
            <person name="Busman M."/>
            <person name="Brown D.W."/>
            <person name="Divon H."/>
            <person name="Uhlig S."/>
            <person name="Proctor R.H."/>
        </authorList>
    </citation>
    <scope>NUCLEOTIDE SEQUENCE</scope>
    <source>
        <strain evidence="4">NRRL 25174</strain>
    </source>
</reference>
<comment type="caution">
    <text evidence="4">The sequence shown here is derived from an EMBL/GenBank/DDBJ whole genome shotgun (WGS) entry which is preliminary data.</text>
</comment>
<proteinExistence type="predicted"/>
<dbReference type="PROSITE" id="PS50088">
    <property type="entry name" value="ANK_REPEAT"/>
    <property type="match status" value="6"/>
</dbReference>